<dbReference type="AlphaFoldDB" id="A0AAV0RE72"/>
<comment type="caution">
    <text evidence="1">The sequence shown here is derived from an EMBL/GenBank/DDBJ whole genome shotgun (WGS) entry which is preliminary data.</text>
</comment>
<dbReference type="EMBL" id="CAMGYJ010000010">
    <property type="protein sequence ID" value="CAI0554743.1"/>
    <property type="molecule type" value="Genomic_DNA"/>
</dbReference>
<organism evidence="1 2">
    <name type="scientific">Linum tenue</name>
    <dbReference type="NCBI Taxonomy" id="586396"/>
    <lineage>
        <taxon>Eukaryota</taxon>
        <taxon>Viridiplantae</taxon>
        <taxon>Streptophyta</taxon>
        <taxon>Embryophyta</taxon>
        <taxon>Tracheophyta</taxon>
        <taxon>Spermatophyta</taxon>
        <taxon>Magnoliopsida</taxon>
        <taxon>eudicotyledons</taxon>
        <taxon>Gunneridae</taxon>
        <taxon>Pentapetalae</taxon>
        <taxon>rosids</taxon>
        <taxon>fabids</taxon>
        <taxon>Malpighiales</taxon>
        <taxon>Linaceae</taxon>
        <taxon>Linum</taxon>
    </lineage>
</organism>
<protein>
    <submittedName>
        <fullName evidence="1">Uncharacterized protein</fullName>
    </submittedName>
</protein>
<evidence type="ECO:0000313" key="2">
    <source>
        <dbReference type="Proteomes" id="UP001154282"/>
    </source>
</evidence>
<name>A0AAV0RE72_9ROSI</name>
<gene>
    <name evidence="1" type="ORF">LITE_LOCUS47308</name>
</gene>
<evidence type="ECO:0000313" key="1">
    <source>
        <dbReference type="EMBL" id="CAI0554743.1"/>
    </source>
</evidence>
<keyword evidence="2" id="KW-1185">Reference proteome</keyword>
<proteinExistence type="predicted"/>
<accession>A0AAV0RE72</accession>
<reference evidence="1" key="1">
    <citation type="submission" date="2022-08" db="EMBL/GenBank/DDBJ databases">
        <authorList>
            <person name="Gutierrez-Valencia J."/>
        </authorList>
    </citation>
    <scope>NUCLEOTIDE SEQUENCE</scope>
</reference>
<sequence>MDFFAIRIHLKQWTSFLRWFLKVSQLMQPRCLCY</sequence>
<dbReference type="Proteomes" id="UP001154282">
    <property type="component" value="Unassembled WGS sequence"/>
</dbReference>